<feature type="domain" description="Type II methyltransferase M.TaqI-like" evidence="7">
    <location>
        <begin position="649"/>
        <end position="969"/>
    </location>
</feature>
<evidence type="ECO:0000256" key="4">
    <source>
        <dbReference type="ARBA" id="ARBA00022691"/>
    </source>
</evidence>
<dbReference type="PANTHER" id="PTHR33841:SF1">
    <property type="entry name" value="DNA METHYLTRANSFERASE A"/>
    <property type="match status" value="1"/>
</dbReference>
<evidence type="ECO:0000256" key="2">
    <source>
        <dbReference type="ARBA" id="ARBA00022603"/>
    </source>
</evidence>
<reference evidence="8 9" key="1">
    <citation type="submission" date="2021-03" db="EMBL/GenBank/DDBJ databases">
        <title>Actinomadura violae sp. nov., isolated from lichen in Thailand.</title>
        <authorList>
            <person name="Kanchanasin P."/>
            <person name="Saeng-In P."/>
            <person name="Phongsopitanun W."/>
            <person name="Yuki M."/>
            <person name="Kudo T."/>
            <person name="Ohkuma M."/>
            <person name="Tanasupawat S."/>
        </authorList>
    </citation>
    <scope>NUCLEOTIDE SEQUENCE [LARGE SCALE GENOMIC DNA]</scope>
    <source>
        <strain evidence="8 9">LCR2-06</strain>
    </source>
</reference>
<evidence type="ECO:0000313" key="8">
    <source>
        <dbReference type="EMBL" id="MBO2462687.1"/>
    </source>
</evidence>
<evidence type="ECO:0000259" key="7">
    <source>
        <dbReference type="Pfam" id="PF07669"/>
    </source>
</evidence>
<dbReference type="Gene3D" id="3.40.50.150">
    <property type="entry name" value="Vaccinia Virus protein VP39"/>
    <property type="match status" value="2"/>
</dbReference>
<name>A0ABS3S103_9ACTN</name>
<dbReference type="Proteomes" id="UP000680206">
    <property type="component" value="Unassembled WGS sequence"/>
</dbReference>
<gene>
    <name evidence="8" type="ORF">J4709_34480</name>
</gene>
<dbReference type="EMBL" id="JAGEPF010000023">
    <property type="protein sequence ID" value="MBO2462687.1"/>
    <property type="molecule type" value="Genomic_DNA"/>
</dbReference>
<evidence type="ECO:0000313" key="9">
    <source>
        <dbReference type="Proteomes" id="UP000680206"/>
    </source>
</evidence>
<proteinExistence type="predicted"/>
<keyword evidence="3" id="KW-0808">Transferase</keyword>
<protein>
    <recommendedName>
        <fullName evidence="1">site-specific DNA-methyltransferase (adenine-specific)</fullName>
        <ecNumber evidence="1">2.1.1.72</ecNumber>
    </recommendedName>
</protein>
<comment type="caution">
    <text evidence="8">The sequence shown here is derived from an EMBL/GenBank/DDBJ whole genome shotgun (WGS) entry which is preliminary data.</text>
</comment>
<dbReference type="Pfam" id="PF07669">
    <property type="entry name" value="Eco57I"/>
    <property type="match status" value="1"/>
</dbReference>
<sequence>MPPRGRRPKAPSIAQQHAAWVRLLPTEGPFIAVPVLTAAFGQGLDTVPGPVMDRLRIAWKEVQDAPDLLNAAWCDFILREVLRLTGGVIAEGAALPGALRAAPGDQRARPDGVLYGPDGKGGRAERMLLYRRPWTEALDRPGRAIGTPIEHAADLCRRRGTPLALLTNGRSWVLVHARPNEPTTVAHFDADLWLEETDLLRAFVTLLSAQRVLAPATGPDGGHSTSLAALFARSAEAQAEITTTLGGQVRDAVELLVAEMGQLDRAVGGRLLADVEPRDAYRSALVVMMRLVFLLYAEEARLMPVGTRLYDLSYSVSKLFDQLEDDRSRHGEGVGDRRAAAWPRLIATFRAVHGGSQHDAMRIPPYGGRLFDPERFPWLEHLPVSDLVVHAVLEALLFLKKRGERLSYKGLGVEQIGHVYEGLLEFSCTIIDEPYVRLIGKQEAKVPLSALEAAADGEESFKEWLTEQGGATASQLTKAFSAEPAQADIDRLDAACDNDHDLAARARRFWGLYEKDLRGRPAVFPAGSLIISRVGDRRATGTHYTPRELADEVVEHALAPLCFSPGPAQGAEPAAWRAKSADELLDLKVLDPAMGSGAFLVSACRYLAERVMDAWDRDGLPDDVRTAVGPGHDREDLVLEARRRVAARCIYGVDRDEMAVELAKLSMWLVTLAKDKPFSFLDHALRTGDSLVGLTSIDQLLAFHLDPQEGYRVNTRLTNTLTDTTQVIVKQVERLRREIEAEPVRDAVHGEELARKLALADRLVDDLRFAADAVVAAALTAALDKKQNRRPHWEKSDEDEDHYGRRLARLAEDVETALAGVAAALRSLEDENLDPTEYAARLDGLLHGWAGSADLVALQEESERAAEEVRELITPMLKGPRKDPIRPLHWPLEFPEVMGRGGFNAVVGNPPFIGGQKLTGNIGDDVREYLVNWIARGQRGSADLCSYFLLRDLSLAPLGRVGIIATKSIAEGPTREVGLDQAYKSEWDIFRAVKSRAWPGSATLEISILWQGHLQSIEPRFLDGALVSRITSSLEEQTRVPGAPYNLKSNKDKAFQGSTVSTNFIVTDEEVAELEQAEPECRRVIFGYLDAKDITESRDLHPSRQVINFLDWPIAEARKYPNTLELLASKIGHDSTSNDAKAWWIYERRRPELYKKLEGKETCLAISRHSKHGIVCRVETGPVMGGALVIFPDDSPADLAILSSNIHFYWWTVKGQSTLRVDLRYTPSRGFGTLPLPIIFDRIGQAGASLDQHRRTLLKDSTTNYEGFTDIYNSFHDESAVDRSIIRLRDIHVEVDEAVREAYALDEEREPAIREFEERIASAPLPSWREIDLGHGFHETRQGVRFTISPQAQLDVLDKLLALNHYRYEQERKEELHAPKKRTPKRAPSSKPKPASQAPIDDGLFAPPDALF</sequence>
<evidence type="ECO:0000256" key="1">
    <source>
        <dbReference type="ARBA" id="ARBA00011900"/>
    </source>
</evidence>
<keyword evidence="9" id="KW-1185">Reference proteome</keyword>
<evidence type="ECO:0000256" key="6">
    <source>
        <dbReference type="SAM" id="MobiDB-lite"/>
    </source>
</evidence>
<dbReference type="GO" id="GO:0032259">
    <property type="term" value="P:methylation"/>
    <property type="evidence" value="ECO:0007669"/>
    <property type="project" value="UniProtKB-KW"/>
</dbReference>
<dbReference type="InterPro" id="IPR029063">
    <property type="entry name" value="SAM-dependent_MTases_sf"/>
</dbReference>
<feature type="compositionally biased region" description="Low complexity" evidence="6">
    <location>
        <begin position="1386"/>
        <end position="1396"/>
    </location>
</feature>
<dbReference type="GO" id="GO:0008168">
    <property type="term" value="F:methyltransferase activity"/>
    <property type="evidence" value="ECO:0007669"/>
    <property type="project" value="UniProtKB-KW"/>
</dbReference>
<dbReference type="PANTHER" id="PTHR33841">
    <property type="entry name" value="DNA METHYLTRANSFERASE YEEA-RELATED"/>
    <property type="match status" value="1"/>
</dbReference>
<dbReference type="InterPro" id="IPR050953">
    <property type="entry name" value="N4_N6_ade-DNA_methylase"/>
</dbReference>
<comment type="catalytic activity">
    <reaction evidence="5">
        <text>a 2'-deoxyadenosine in DNA + S-adenosyl-L-methionine = an N(6)-methyl-2'-deoxyadenosine in DNA + S-adenosyl-L-homocysteine + H(+)</text>
        <dbReference type="Rhea" id="RHEA:15197"/>
        <dbReference type="Rhea" id="RHEA-COMP:12418"/>
        <dbReference type="Rhea" id="RHEA-COMP:12419"/>
        <dbReference type="ChEBI" id="CHEBI:15378"/>
        <dbReference type="ChEBI" id="CHEBI:57856"/>
        <dbReference type="ChEBI" id="CHEBI:59789"/>
        <dbReference type="ChEBI" id="CHEBI:90615"/>
        <dbReference type="ChEBI" id="CHEBI:90616"/>
        <dbReference type="EC" id="2.1.1.72"/>
    </reaction>
</comment>
<dbReference type="InterPro" id="IPR011639">
    <property type="entry name" value="MethylTrfase_TaqI-like_dom"/>
</dbReference>
<evidence type="ECO:0000256" key="5">
    <source>
        <dbReference type="ARBA" id="ARBA00047942"/>
    </source>
</evidence>
<keyword evidence="4" id="KW-0949">S-adenosyl-L-methionine</keyword>
<evidence type="ECO:0000256" key="3">
    <source>
        <dbReference type="ARBA" id="ARBA00022679"/>
    </source>
</evidence>
<dbReference type="PRINTS" id="PR00507">
    <property type="entry name" value="N12N6MTFRASE"/>
</dbReference>
<organism evidence="8 9">
    <name type="scientific">Actinomadura violacea</name>
    <dbReference type="NCBI Taxonomy" id="2819934"/>
    <lineage>
        <taxon>Bacteria</taxon>
        <taxon>Bacillati</taxon>
        <taxon>Actinomycetota</taxon>
        <taxon>Actinomycetes</taxon>
        <taxon>Streptosporangiales</taxon>
        <taxon>Thermomonosporaceae</taxon>
        <taxon>Actinomadura</taxon>
    </lineage>
</organism>
<feature type="region of interest" description="Disordered" evidence="6">
    <location>
        <begin position="1372"/>
        <end position="1412"/>
    </location>
</feature>
<dbReference type="EC" id="2.1.1.72" evidence="1"/>
<dbReference type="SUPFAM" id="SSF53335">
    <property type="entry name" value="S-adenosyl-L-methionine-dependent methyltransferases"/>
    <property type="match status" value="1"/>
</dbReference>
<accession>A0ABS3S103</accession>
<keyword evidence="2 8" id="KW-0489">Methyltransferase</keyword>